<accession>A0A5D2NV68</accession>
<keyword evidence="2" id="KW-1185">Reference proteome</keyword>
<evidence type="ECO:0000313" key="2">
    <source>
        <dbReference type="Proteomes" id="UP000322667"/>
    </source>
</evidence>
<reference evidence="1 2" key="1">
    <citation type="submission" date="2019-07" db="EMBL/GenBank/DDBJ databases">
        <title>WGS assembly of Gossypium tomentosum.</title>
        <authorList>
            <person name="Chen Z.J."/>
            <person name="Sreedasyam A."/>
            <person name="Ando A."/>
            <person name="Song Q."/>
            <person name="De L."/>
            <person name="Hulse-Kemp A."/>
            <person name="Ding M."/>
            <person name="Ye W."/>
            <person name="Kirkbride R."/>
            <person name="Jenkins J."/>
            <person name="Plott C."/>
            <person name="Lovell J."/>
            <person name="Lin Y.-M."/>
            <person name="Vaughn R."/>
            <person name="Liu B."/>
            <person name="Li W."/>
            <person name="Simpson S."/>
            <person name="Scheffler B."/>
            <person name="Saski C."/>
            <person name="Grover C."/>
            <person name="Hu G."/>
            <person name="Conover J."/>
            <person name="Carlson J."/>
            <person name="Shu S."/>
            <person name="Boston L."/>
            <person name="Williams M."/>
            <person name="Peterson D."/>
            <person name="Mcgee K."/>
            <person name="Jones D."/>
            <person name="Wendel J."/>
            <person name="Stelly D."/>
            <person name="Grimwood J."/>
            <person name="Schmutz J."/>
        </authorList>
    </citation>
    <scope>NUCLEOTIDE SEQUENCE [LARGE SCALE GENOMIC DNA]</scope>
    <source>
        <strain evidence="1">7179.01</strain>
    </source>
</reference>
<name>A0A5D2NV68_GOSTO</name>
<evidence type="ECO:0000313" key="1">
    <source>
        <dbReference type="EMBL" id="TYI07892.1"/>
    </source>
</evidence>
<gene>
    <name evidence="1" type="ORF">ES332_A10G257500v1</name>
</gene>
<sequence>MLRSHRIAYTPFIFSSFHVNSRVCSTDSFSPKNFFYLLSFTSFLPQNNFSLALFSIFLSEQDHCGSTLPSLVLKLSFFSRTSSSSAKMVFPS</sequence>
<proteinExistence type="predicted"/>
<dbReference type="EMBL" id="CM017619">
    <property type="protein sequence ID" value="TYI07892.1"/>
    <property type="molecule type" value="Genomic_DNA"/>
</dbReference>
<dbReference type="AlphaFoldDB" id="A0A5D2NV68"/>
<dbReference type="Proteomes" id="UP000322667">
    <property type="component" value="Chromosome A10"/>
</dbReference>
<organism evidence="1 2">
    <name type="scientific">Gossypium tomentosum</name>
    <name type="common">Hawaiian cotton</name>
    <name type="synonym">Gossypium sandvicense</name>
    <dbReference type="NCBI Taxonomy" id="34277"/>
    <lineage>
        <taxon>Eukaryota</taxon>
        <taxon>Viridiplantae</taxon>
        <taxon>Streptophyta</taxon>
        <taxon>Embryophyta</taxon>
        <taxon>Tracheophyta</taxon>
        <taxon>Spermatophyta</taxon>
        <taxon>Magnoliopsida</taxon>
        <taxon>eudicotyledons</taxon>
        <taxon>Gunneridae</taxon>
        <taxon>Pentapetalae</taxon>
        <taxon>rosids</taxon>
        <taxon>malvids</taxon>
        <taxon>Malvales</taxon>
        <taxon>Malvaceae</taxon>
        <taxon>Malvoideae</taxon>
        <taxon>Gossypium</taxon>
    </lineage>
</organism>
<protein>
    <submittedName>
        <fullName evidence="1">Uncharacterized protein</fullName>
    </submittedName>
</protein>